<evidence type="ECO:0000313" key="2">
    <source>
        <dbReference type="Proteomes" id="UP000698800"/>
    </source>
</evidence>
<evidence type="ECO:0008006" key="3">
    <source>
        <dbReference type="Google" id="ProtNLM"/>
    </source>
</evidence>
<dbReference type="AlphaFoldDB" id="A0A9P8I927"/>
<dbReference type="EMBL" id="JAGHQL010000092">
    <property type="protein sequence ID" value="KAH0538929.1"/>
    <property type="molecule type" value="Genomic_DNA"/>
</dbReference>
<evidence type="ECO:0000313" key="1">
    <source>
        <dbReference type="EMBL" id="KAH0538929.1"/>
    </source>
</evidence>
<keyword evidence="2" id="KW-1185">Reference proteome</keyword>
<proteinExistence type="predicted"/>
<protein>
    <recommendedName>
        <fullName evidence="3">BTB domain-containing protein</fullName>
    </recommendedName>
</protein>
<organism evidence="1 2">
    <name type="scientific">Glutinoglossum americanum</name>
    <dbReference type="NCBI Taxonomy" id="1670608"/>
    <lineage>
        <taxon>Eukaryota</taxon>
        <taxon>Fungi</taxon>
        <taxon>Dikarya</taxon>
        <taxon>Ascomycota</taxon>
        <taxon>Pezizomycotina</taxon>
        <taxon>Geoglossomycetes</taxon>
        <taxon>Geoglossales</taxon>
        <taxon>Geoglossaceae</taxon>
        <taxon>Glutinoglossum</taxon>
    </lineage>
</organism>
<sequence length="199" mass="22139">MIWSRKVSRMAISSRMAIPDSTYDLSHHGATCVYPAIGVKWCSEREAVEIFQLEGPTETTRAGKAEELSYSVFGSTTLYAKIGGSERKYYFHKSLLIEECPYFVTLLSATPHSIRVTEGAIELKGKGCVDVAFDALADYMFYGTCECQEIGGRRGGRCILRANVYVLAERLCMGRLKWVSLGKMGTEFDRAVNDDGNDN</sequence>
<dbReference type="InterPro" id="IPR011333">
    <property type="entry name" value="SKP1/BTB/POZ_sf"/>
</dbReference>
<comment type="caution">
    <text evidence="1">The sequence shown here is derived from an EMBL/GenBank/DDBJ whole genome shotgun (WGS) entry which is preliminary data.</text>
</comment>
<name>A0A9P8I927_9PEZI</name>
<reference evidence="1" key="1">
    <citation type="submission" date="2021-03" db="EMBL/GenBank/DDBJ databases">
        <title>Comparative genomics and phylogenomic investigation of the class Geoglossomycetes provide insights into ecological specialization and systematics.</title>
        <authorList>
            <person name="Melie T."/>
            <person name="Pirro S."/>
            <person name="Miller A.N."/>
            <person name="Quandt A."/>
        </authorList>
    </citation>
    <scope>NUCLEOTIDE SEQUENCE</scope>
    <source>
        <strain evidence="1">GBOQ0MN5Z8</strain>
    </source>
</reference>
<gene>
    <name evidence="1" type="ORF">FGG08_004520</name>
</gene>
<dbReference type="Gene3D" id="3.30.710.10">
    <property type="entry name" value="Potassium Channel Kv1.1, Chain A"/>
    <property type="match status" value="1"/>
</dbReference>
<dbReference type="OrthoDB" id="6359816at2759"/>
<accession>A0A9P8I927</accession>
<dbReference type="Proteomes" id="UP000698800">
    <property type="component" value="Unassembled WGS sequence"/>
</dbReference>